<proteinExistence type="predicted"/>
<keyword evidence="2" id="KW-1185">Reference proteome</keyword>
<dbReference type="AlphaFoldDB" id="A0A2I0L2F1"/>
<dbReference type="EMBL" id="PGOL01000193">
    <property type="protein sequence ID" value="PKI74803.1"/>
    <property type="molecule type" value="Genomic_DNA"/>
</dbReference>
<protein>
    <submittedName>
        <fullName evidence="1">Uncharacterized protein</fullName>
    </submittedName>
</protein>
<accession>A0A2I0L2F1</accession>
<evidence type="ECO:0000313" key="2">
    <source>
        <dbReference type="Proteomes" id="UP000233551"/>
    </source>
</evidence>
<sequence length="71" mass="8206">MCSRRGLHARDQIARLGSVHLPGERVTDTRENESPLPVYDPKVEAREWGVEPRDRWLGRWTPSAMRPISRA</sequence>
<evidence type="ECO:0000313" key="1">
    <source>
        <dbReference type="EMBL" id="PKI74803.1"/>
    </source>
</evidence>
<gene>
    <name evidence="1" type="ORF">CRG98_004821</name>
</gene>
<dbReference type="Proteomes" id="UP000233551">
    <property type="component" value="Unassembled WGS sequence"/>
</dbReference>
<reference evidence="1 2" key="1">
    <citation type="submission" date="2017-11" db="EMBL/GenBank/DDBJ databases">
        <title>De-novo sequencing of pomegranate (Punica granatum L.) genome.</title>
        <authorList>
            <person name="Akparov Z."/>
            <person name="Amiraslanov A."/>
            <person name="Hajiyeva S."/>
            <person name="Abbasov M."/>
            <person name="Kaur K."/>
            <person name="Hamwieh A."/>
            <person name="Solovyev V."/>
            <person name="Salamov A."/>
            <person name="Braich B."/>
            <person name="Kosarev P."/>
            <person name="Mahmoud A."/>
            <person name="Hajiyev E."/>
            <person name="Babayeva S."/>
            <person name="Izzatullayeva V."/>
            <person name="Mammadov A."/>
            <person name="Mammadov A."/>
            <person name="Sharifova S."/>
            <person name="Ojaghi J."/>
            <person name="Eynullazada K."/>
            <person name="Bayramov B."/>
            <person name="Abdulazimova A."/>
            <person name="Shahmuradov I."/>
        </authorList>
    </citation>
    <scope>NUCLEOTIDE SEQUENCE [LARGE SCALE GENOMIC DNA]</scope>
    <source>
        <strain evidence="2">cv. AG2017</strain>
        <tissue evidence="1">Leaf</tissue>
    </source>
</reference>
<organism evidence="1 2">
    <name type="scientific">Punica granatum</name>
    <name type="common">Pomegranate</name>
    <dbReference type="NCBI Taxonomy" id="22663"/>
    <lineage>
        <taxon>Eukaryota</taxon>
        <taxon>Viridiplantae</taxon>
        <taxon>Streptophyta</taxon>
        <taxon>Embryophyta</taxon>
        <taxon>Tracheophyta</taxon>
        <taxon>Spermatophyta</taxon>
        <taxon>Magnoliopsida</taxon>
        <taxon>eudicotyledons</taxon>
        <taxon>Gunneridae</taxon>
        <taxon>Pentapetalae</taxon>
        <taxon>rosids</taxon>
        <taxon>malvids</taxon>
        <taxon>Myrtales</taxon>
        <taxon>Lythraceae</taxon>
        <taxon>Punica</taxon>
    </lineage>
</organism>
<comment type="caution">
    <text evidence="1">The sequence shown here is derived from an EMBL/GenBank/DDBJ whole genome shotgun (WGS) entry which is preliminary data.</text>
</comment>
<name>A0A2I0L2F1_PUNGR</name>